<dbReference type="EMBL" id="REGN01006508">
    <property type="protein sequence ID" value="RNA09241.1"/>
    <property type="molecule type" value="Genomic_DNA"/>
</dbReference>
<keyword evidence="2" id="KW-1185">Reference proteome</keyword>
<protein>
    <submittedName>
        <fullName evidence="1">Uncharacterized protein</fullName>
    </submittedName>
</protein>
<accession>A0A3M7QDZ5</accession>
<organism evidence="1 2">
    <name type="scientific">Brachionus plicatilis</name>
    <name type="common">Marine rotifer</name>
    <name type="synonym">Brachionus muelleri</name>
    <dbReference type="NCBI Taxonomy" id="10195"/>
    <lineage>
        <taxon>Eukaryota</taxon>
        <taxon>Metazoa</taxon>
        <taxon>Spiralia</taxon>
        <taxon>Gnathifera</taxon>
        <taxon>Rotifera</taxon>
        <taxon>Eurotatoria</taxon>
        <taxon>Monogononta</taxon>
        <taxon>Pseudotrocha</taxon>
        <taxon>Ploima</taxon>
        <taxon>Brachionidae</taxon>
        <taxon>Brachionus</taxon>
    </lineage>
</organism>
<evidence type="ECO:0000313" key="1">
    <source>
        <dbReference type="EMBL" id="RNA09241.1"/>
    </source>
</evidence>
<comment type="caution">
    <text evidence="1">The sequence shown here is derived from an EMBL/GenBank/DDBJ whole genome shotgun (WGS) entry which is preliminary data.</text>
</comment>
<sequence length="104" mass="12132">MNFTAPINPDFLSFLHFFRQYKIVIDVFKAPLKWSLKIKSNLIHRIMSNLKTAVIKLPHSIWKLCQESKSCTFGYQASEDYQQQSCPFLVCWMRSDQTGQLAGQ</sequence>
<gene>
    <name evidence="1" type="ORF">BpHYR1_031603</name>
</gene>
<name>A0A3M7QDZ5_BRAPC</name>
<dbReference type="Proteomes" id="UP000276133">
    <property type="component" value="Unassembled WGS sequence"/>
</dbReference>
<evidence type="ECO:0000313" key="2">
    <source>
        <dbReference type="Proteomes" id="UP000276133"/>
    </source>
</evidence>
<reference evidence="1 2" key="1">
    <citation type="journal article" date="2018" name="Sci. Rep.">
        <title>Genomic signatures of local adaptation to the degree of environmental predictability in rotifers.</title>
        <authorList>
            <person name="Franch-Gras L."/>
            <person name="Hahn C."/>
            <person name="Garcia-Roger E.M."/>
            <person name="Carmona M.J."/>
            <person name="Serra M."/>
            <person name="Gomez A."/>
        </authorList>
    </citation>
    <scope>NUCLEOTIDE SEQUENCE [LARGE SCALE GENOMIC DNA]</scope>
    <source>
        <strain evidence="1">HYR1</strain>
    </source>
</reference>
<proteinExistence type="predicted"/>
<feature type="non-terminal residue" evidence="1">
    <location>
        <position position="104"/>
    </location>
</feature>
<dbReference type="AlphaFoldDB" id="A0A3M7QDZ5"/>